<feature type="region of interest" description="Disordered" evidence="1">
    <location>
        <begin position="993"/>
        <end position="1096"/>
    </location>
</feature>
<feature type="compositionally biased region" description="Polar residues" evidence="1">
    <location>
        <begin position="1002"/>
        <end position="1023"/>
    </location>
</feature>
<organism evidence="4 5">
    <name type="scientific">Toxocara canis</name>
    <name type="common">Canine roundworm</name>
    <dbReference type="NCBI Taxonomy" id="6265"/>
    <lineage>
        <taxon>Eukaryota</taxon>
        <taxon>Metazoa</taxon>
        <taxon>Ecdysozoa</taxon>
        <taxon>Nematoda</taxon>
        <taxon>Chromadorea</taxon>
        <taxon>Rhabditida</taxon>
        <taxon>Spirurina</taxon>
        <taxon>Ascaridomorpha</taxon>
        <taxon>Ascaridoidea</taxon>
        <taxon>Toxocaridae</taxon>
        <taxon>Toxocara</taxon>
    </lineage>
</organism>
<dbReference type="Pfam" id="PF08729">
    <property type="entry name" value="HUN"/>
    <property type="match status" value="1"/>
</dbReference>
<proteinExistence type="predicted"/>
<keyword evidence="4" id="KW-1185">Reference proteome</keyword>
<feature type="region of interest" description="Disordered" evidence="1">
    <location>
        <begin position="139"/>
        <end position="273"/>
    </location>
</feature>
<evidence type="ECO:0000313" key="5">
    <source>
        <dbReference type="WBParaSite" id="TCNE_0000807001-mRNA-1"/>
    </source>
</evidence>
<feature type="compositionally biased region" description="Low complexity" evidence="1">
    <location>
        <begin position="245"/>
        <end position="256"/>
    </location>
</feature>
<feature type="compositionally biased region" description="Basic residues" evidence="1">
    <location>
        <begin position="154"/>
        <end position="164"/>
    </location>
</feature>
<feature type="compositionally biased region" description="Polar residues" evidence="1">
    <location>
        <begin position="600"/>
        <end position="613"/>
    </location>
</feature>
<dbReference type="PANTHER" id="PTHR21669">
    <property type="entry name" value="CAPZ-INTERACTING PROTEIN AND RELATED PROTEINS"/>
    <property type="match status" value="1"/>
</dbReference>
<dbReference type="InterPro" id="IPR014840">
    <property type="entry name" value="HRD"/>
</dbReference>
<accession>A0A183UHV0</accession>
<evidence type="ECO:0000313" key="4">
    <source>
        <dbReference type="Proteomes" id="UP000050794"/>
    </source>
</evidence>
<dbReference type="PANTHER" id="PTHR21669:SF28">
    <property type="entry name" value="YEMANUCLEIN"/>
    <property type="match status" value="1"/>
</dbReference>
<feature type="domain" description="Hpc2-related" evidence="2">
    <location>
        <begin position="91"/>
        <end position="136"/>
    </location>
</feature>
<feature type="region of interest" description="Disordered" evidence="1">
    <location>
        <begin position="78"/>
        <end position="100"/>
    </location>
</feature>
<feature type="region of interest" description="Disordered" evidence="1">
    <location>
        <begin position="313"/>
        <end position="381"/>
    </location>
</feature>
<evidence type="ECO:0000313" key="3">
    <source>
        <dbReference type="EMBL" id="VDM39391.1"/>
    </source>
</evidence>
<feature type="compositionally biased region" description="Polar residues" evidence="1">
    <location>
        <begin position="1078"/>
        <end position="1096"/>
    </location>
</feature>
<feature type="region of interest" description="Disordered" evidence="1">
    <location>
        <begin position="594"/>
        <end position="614"/>
    </location>
</feature>
<sequence length="1096" mass="118502">MDLNLAGSKKKHRENKKYSIITLDLFKPTKNSYPEFDYEQICKQYLNEDESSGEDERFHDREAEMLCKRLEEKYGGKRDKKGRRIRLGTPDDFMDKSAGYDLSDPFIDDSEAYDEHVPSTMDTMKGGFYVNKGKLEFRPKYPLDSDSEDEQATVKKRTTEKRRRVLSDDEEEAASTSKPCTSKSNGEGFKKGDVSGSESTIETSSESLRLSAAGAPPSSSKGEGIANRRLLAQQLIKRRRLIGQPPSSKIASSASPTVKAAMGVKKKLKPQVKKTTVEGSADELAVFLKDMAGGEEIPLDNLEEGMDVLVKEVSRESPKASRSPSVTSVTDSEAVNEKELPDEEKKDERAREASAPSSTPVSPTKRPIGRPPVSATYSLSKPMPAMSDKLSCMIETFKQKTREYGAPTKKIRIPPSLVDLCIRIEEQCSAEGFNHHQKTRVFDMLSNWVSVQRNSLYIRMKAFKDRRAIQQQLMTPENGVAAAHAGTASVVALCSSSSEGPDDLETKSSFISVSGQPTPATQNVIKEMESVLTEGAVESGELLKAAKTSANGTTVTTAESSSTPKTAQRLAQDVTPKAAGEVSANSALREVTQAAEGVKPNNTPVSASSSAAGSLTKIRTGHSATGALASAQKTPMSNAKGESSASLTKQGSSLKTPLSSSAKSSPPQNPLASLAAANPQMLQLLSAMLQQQSQGTNDPQQQQQNLAAGLAALQMNAAMMAANQQTEAIAQYQLALNNLAKLSVVAPQQQQQVKVQKKLVSSSAKGGVVKQKKALLSTPLSAPSVTRLMPSTMAERMASLSVINSAKAEKAVSRNESAKQRQAAVPPATASSSCSASVVNMPPKQSPMSHYDLFGSNAAPFCGVNAAPYKKVQIPSIMQKAIGVAISYSDNEYEIEKKRAERDGLPLPQKRFRWIERVRSSLKQLVTVLFFNLEMQCPNAEDVYSTVVQYLHGNVLPYFKGRISFEELMAETVRLVPDRTQLRTCPRMASLIKTKTTDIKQSEPSSANTPHAASSLSADSQKAPSEHSKASSESKPVPQLKPASQSKMQAQDGVRSQLEGDVNPQPLAQDNSEPKLANSANNIDESQACNVSNLIH</sequence>
<feature type="compositionally biased region" description="Low complexity" evidence="1">
    <location>
        <begin position="195"/>
        <end position="220"/>
    </location>
</feature>
<dbReference type="GO" id="GO:0005634">
    <property type="term" value="C:nucleus"/>
    <property type="evidence" value="ECO:0007669"/>
    <property type="project" value="TreeGrafter"/>
</dbReference>
<dbReference type="AlphaFoldDB" id="A0A183UHV0"/>
<feature type="region of interest" description="Disordered" evidence="1">
    <location>
        <begin position="627"/>
        <end position="672"/>
    </location>
</feature>
<reference evidence="5" key="1">
    <citation type="submission" date="2016-06" db="UniProtKB">
        <authorList>
            <consortium name="WormBaseParasite"/>
        </authorList>
    </citation>
    <scope>IDENTIFICATION</scope>
</reference>
<evidence type="ECO:0000256" key="1">
    <source>
        <dbReference type="SAM" id="MobiDB-lite"/>
    </source>
</evidence>
<protein>
    <submittedName>
        <fullName evidence="5">HUN domain-containing protein</fullName>
    </submittedName>
</protein>
<dbReference type="WBParaSite" id="TCNE_0000807001-mRNA-1">
    <property type="protein sequence ID" value="TCNE_0000807001-mRNA-1"/>
    <property type="gene ID" value="TCNE_0000807001"/>
</dbReference>
<name>A0A183UHV0_TOXCA</name>
<feature type="compositionally biased region" description="Basic and acidic residues" evidence="1">
    <location>
        <begin position="335"/>
        <end position="352"/>
    </location>
</feature>
<gene>
    <name evidence="3" type="ORF">TCNE_LOCUS8070</name>
</gene>
<feature type="compositionally biased region" description="Polar residues" evidence="1">
    <location>
        <begin position="631"/>
        <end position="666"/>
    </location>
</feature>
<feature type="compositionally biased region" description="Polar residues" evidence="1">
    <location>
        <begin position="320"/>
        <end position="333"/>
    </location>
</feature>
<dbReference type="Proteomes" id="UP000050794">
    <property type="component" value="Unassembled WGS sequence"/>
</dbReference>
<dbReference type="GO" id="GO:0006325">
    <property type="term" value="P:chromatin organization"/>
    <property type="evidence" value="ECO:0007669"/>
    <property type="project" value="TreeGrafter"/>
</dbReference>
<evidence type="ECO:0000259" key="2">
    <source>
        <dbReference type="Pfam" id="PF08729"/>
    </source>
</evidence>
<feature type="compositionally biased region" description="Low complexity" evidence="1">
    <location>
        <begin position="353"/>
        <end position="364"/>
    </location>
</feature>
<reference evidence="3 4" key="2">
    <citation type="submission" date="2018-11" db="EMBL/GenBank/DDBJ databases">
        <authorList>
            <consortium name="Pathogen Informatics"/>
        </authorList>
    </citation>
    <scope>NUCLEOTIDE SEQUENCE [LARGE SCALE GENOMIC DNA]</scope>
</reference>
<dbReference type="EMBL" id="UYWY01019817">
    <property type="protein sequence ID" value="VDM39391.1"/>
    <property type="molecule type" value="Genomic_DNA"/>
</dbReference>
<feature type="compositionally biased region" description="Polar residues" evidence="1">
    <location>
        <begin position="174"/>
        <end position="185"/>
    </location>
</feature>